<accession>A0A174KVK9</accession>
<protein>
    <submittedName>
        <fullName evidence="1">Uncharacterized protein</fullName>
    </submittedName>
</protein>
<proteinExistence type="predicted"/>
<gene>
    <name evidence="1" type="ORF">ERS852494_01590</name>
</gene>
<dbReference type="Proteomes" id="UP000095657">
    <property type="component" value="Unassembled WGS sequence"/>
</dbReference>
<dbReference type="STRING" id="47678.ERS852494_01590"/>
<dbReference type="RefSeq" id="WP_055171034.1">
    <property type="nucleotide sequence ID" value="NZ_CZAI01000003.1"/>
</dbReference>
<reference evidence="1 2" key="1">
    <citation type="submission" date="2015-09" db="EMBL/GenBank/DDBJ databases">
        <authorList>
            <consortium name="Pathogen Informatics"/>
        </authorList>
    </citation>
    <scope>NUCLEOTIDE SEQUENCE [LARGE SCALE GENOMIC DNA]</scope>
    <source>
        <strain evidence="1 2">2789STDY5834880</strain>
    </source>
</reference>
<name>A0A174KVK9_9BACE</name>
<evidence type="ECO:0000313" key="2">
    <source>
        <dbReference type="Proteomes" id="UP000095657"/>
    </source>
</evidence>
<organism evidence="1 2">
    <name type="scientific">Bacteroides caccae</name>
    <dbReference type="NCBI Taxonomy" id="47678"/>
    <lineage>
        <taxon>Bacteria</taxon>
        <taxon>Pseudomonadati</taxon>
        <taxon>Bacteroidota</taxon>
        <taxon>Bacteroidia</taxon>
        <taxon>Bacteroidales</taxon>
        <taxon>Bacteroidaceae</taxon>
        <taxon>Bacteroides</taxon>
    </lineage>
</organism>
<sequence>MRTTKDKPISPQQMKALHATFHRIGLDADARHECISAFTDGRTQSSKELYFDEARRLLALLNEDQVEKAREEAKKLVKAIFCLSFQISFLNKGYANDTREEFQMNIAKLNVFARSKSASHKNVSEMYLSELKAFKKQLEAIAHNENNKYKNKKS</sequence>
<dbReference type="EMBL" id="CZAI01000003">
    <property type="protein sequence ID" value="CUP13858.1"/>
    <property type="molecule type" value="Genomic_DNA"/>
</dbReference>
<evidence type="ECO:0000313" key="1">
    <source>
        <dbReference type="EMBL" id="CUP13858.1"/>
    </source>
</evidence>
<dbReference type="AlphaFoldDB" id="A0A174KVK9"/>